<dbReference type="PROSITE" id="PS50002">
    <property type="entry name" value="SH3"/>
    <property type="match status" value="1"/>
</dbReference>
<feature type="region of interest" description="Disordered" evidence="3">
    <location>
        <begin position="63"/>
        <end position="93"/>
    </location>
</feature>
<organism evidence="5 6">
    <name type="scientific">Tachysurus vachellii</name>
    <name type="common">Darkbarbel catfish</name>
    <name type="synonym">Pelteobagrus vachellii</name>
    <dbReference type="NCBI Taxonomy" id="175792"/>
    <lineage>
        <taxon>Eukaryota</taxon>
        <taxon>Metazoa</taxon>
        <taxon>Chordata</taxon>
        <taxon>Craniata</taxon>
        <taxon>Vertebrata</taxon>
        <taxon>Euteleostomi</taxon>
        <taxon>Actinopterygii</taxon>
        <taxon>Neopterygii</taxon>
        <taxon>Teleostei</taxon>
        <taxon>Ostariophysi</taxon>
        <taxon>Siluriformes</taxon>
        <taxon>Bagridae</taxon>
        <taxon>Tachysurus</taxon>
    </lineage>
</organism>
<feature type="region of interest" description="Disordered" evidence="3">
    <location>
        <begin position="968"/>
        <end position="988"/>
    </location>
</feature>
<evidence type="ECO:0000259" key="4">
    <source>
        <dbReference type="PROSITE" id="PS50002"/>
    </source>
</evidence>
<dbReference type="Proteomes" id="UP001187315">
    <property type="component" value="Unassembled WGS sequence"/>
</dbReference>
<evidence type="ECO:0000313" key="5">
    <source>
        <dbReference type="EMBL" id="KAK2863949.1"/>
    </source>
</evidence>
<evidence type="ECO:0000256" key="3">
    <source>
        <dbReference type="SAM" id="MobiDB-lite"/>
    </source>
</evidence>
<dbReference type="GO" id="GO:0005886">
    <property type="term" value="C:plasma membrane"/>
    <property type="evidence" value="ECO:0007669"/>
    <property type="project" value="InterPro"/>
</dbReference>
<dbReference type="SUPFAM" id="SSF50044">
    <property type="entry name" value="SH3-domain"/>
    <property type="match status" value="1"/>
</dbReference>
<dbReference type="GO" id="GO:0072659">
    <property type="term" value="P:protein localization to plasma membrane"/>
    <property type="evidence" value="ECO:0007669"/>
    <property type="project" value="TreeGrafter"/>
</dbReference>
<gene>
    <name evidence="5" type="ORF">Q7C36_003103</name>
</gene>
<dbReference type="FunFam" id="2.30.30.40:FF:000307">
    <property type="entry name" value="Predicted protein"/>
    <property type="match status" value="1"/>
</dbReference>
<feature type="region of interest" description="Disordered" evidence="3">
    <location>
        <begin position="1"/>
        <end position="46"/>
    </location>
</feature>
<dbReference type="InterPro" id="IPR043443">
    <property type="entry name" value="FYB1/2-like"/>
</dbReference>
<feature type="domain" description="SH3" evidence="4">
    <location>
        <begin position="835"/>
        <end position="896"/>
    </location>
</feature>
<feature type="compositionally biased region" description="Basic residues" evidence="3">
    <location>
        <begin position="697"/>
        <end position="709"/>
    </location>
</feature>
<feature type="region of interest" description="Disordered" evidence="3">
    <location>
        <begin position="639"/>
        <end position="826"/>
    </location>
</feature>
<evidence type="ECO:0000256" key="1">
    <source>
        <dbReference type="ARBA" id="ARBA00022443"/>
    </source>
</evidence>
<feature type="compositionally biased region" description="Pro residues" evidence="3">
    <location>
        <begin position="539"/>
        <end position="548"/>
    </location>
</feature>
<feature type="region of interest" description="Disordered" evidence="3">
    <location>
        <begin position="105"/>
        <end position="142"/>
    </location>
</feature>
<sequence>MGEEMKVKTLRERFQNDDFSRSRTKPAIPEKPKTIPPISPTSKISNPLIASINSAVENRMAPRVVFKDDKKTRPLSQPETSEVKPKPILLDKNQKKEADLIKQAMKDKKILPTSPVSPVLEQKPKHESIPKSPGLETPVKVPTPFKNAIVNKRDNDEEGMIHFSEWDVPATPVLDHSDSSISTHAKAEATDKKSVVPKALVPPVRANPTITPQVISPRVISPPAFSPSKSPALKVPHPVHQNGPQMEIPRPEVPLRHNSQAISPTADIFTNNLPEAATTIPESSDIFDMNIPPPIFPEDFSDGPSDVDISPYATSEPLFPWASLSATPVLQSPPQYHTDSSFSYSEPVFTFSPLPASISPSMNFESIAENRVTESPKLNDHTEKPLEVPLLNSPSVTSVVSALARAEEMSPVKHNSCDQRLLKLLEKAKRGERGKTIVGTQLSTPEILPVLEEDLPSNSPLVSSPPETAHAEPVLHVDASNAPEPFVNLLDIPPVDYEGKAEKAANAEYNIEPHGTSLNNQDHMNSSPAPKMVVVQRPVMPPPPPPRKPLSSVPNGGLTPEKPPQLPSKDMKSTIQPSLPLEDKEIIIHAPAEFNPKDSRGEDTEIWDLAERVGSQDNAPDHRNSVTSVHEGAFFEHLNPKHQNLHMDSTDTGLPKTVATEYSDSATNSLSSPALLSPTGKQFSYSSTDLEDMATGKKSKAPKKLRKGSPKNPYAETPVVTEEHPKKIFSKKNSVSDEKEMKLKEKQRQKDKEKEKEKEKEQKEKEKEKREQKDKKKEQKEKELKEKEKDKKELKEKEKEKKGQKEKDKEKKEQKEKEKKENEIKKKFKITGEEEALYQAKVTESTKGRKDDLGIKAGDIVSIIRTTDCPKGKWLARDSTNKYGYIPVESVELDIEEMMVLGNKAKANNKPSINGIIDSKAPSIDMSSHHYSLNQESFEDDSEEWGDDDDDAVFPADHTTDIVLNQLASPDSGPKTVPALPAHTDRSDTAQGGREVIHKLTTFFAQPTVPVLQSNTPIKEPVMPVVCVQEPVSSLKQEVELQILPPPDSYADLVMG</sequence>
<feature type="compositionally biased region" description="Basic and acidic residues" evidence="3">
    <location>
        <begin position="1"/>
        <end position="21"/>
    </location>
</feature>
<comment type="caution">
    <text evidence="5">The sequence shown here is derived from an EMBL/GenBank/DDBJ whole genome shotgun (WGS) entry which is preliminary data.</text>
</comment>
<keyword evidence="1 2" id="KW-0728">SH3 domain</keyword>
<proteinExistence type="predicted"/>
<reference evidence="5" key="1">
    <citation type="submission" date="2023-08" db="EMBL/GenBank/DDBJ databases">
        <title>Pelteobagrus vachellii genome.</title>
        <authorList>
            <person name="Liu H."/>
        </authorList>
    </citation>
    <scope>NUCLEOTIDE SEQUENCE</scope>
    <source>
        <strain evidence="5">PRFRI_2022a</strain>
        <tissue evidence="5">Muscle</tissue>
    </source>
</reference>
<dbReference type="AlphaFoldDB" id="A0AA88NUX2"/>
<evidence type="ECO:0000256" key="2">
    <source>
        <dbReference type="PROSITE-ProRule" id="PRU00192"/>
    </source>
</evidence>
<feature type="compositionally biased region" description="Polar residues" evidence="3">
    <location>
        <begin position="660"/>
        <end position="688"/>
    </location>
</feature>
<accession>A0AA88NUX2</accession>
<dbReference type="InterPro" id="IPR036028">
    <property type="entry name" value="SH3-like_dom_sf"/>
</dbReference>
<dbReference type="PANTHER" id="PTHR16830:SF20">
    <property type="entry name" value="SI:CH211-188C16.1-RELATED"/>
    <property type="match status" value="1"/>
</dbReference>
<dbReference type="PANTHER" id="PTHR16830">
    <property type="entry name" value="SH2 CONTAINING ADAPTOR PRAM-1 RELATED"/>
    <property type="match status" value="1"/>
</dbReference>
<dbReference type="Gene3D" id="2.30.30.40">
    <property type="entry name" value="SH3 Domains"/>
    <property type="match status" value="1"/>
</dbReference>
<dbReference type="EMBL" id="JAVHJS010000003">
    <property type="protein sequence ID" value="KAK2863949.1"/>
    <property type="molecule type" value="Genomic_DNA"/>
</dbReference>
<feature type="region of interest" description="Disordered" evidence="3">
    <location>
        <begin position="536"/>
        <end position="575"/>
    </location>
</feature>
<keyword evidence="6" id="KW-1185">Reference proteome</keyword>
<dbReference type="GO" id="GO:0050852">
    <property type="term" value="P:T cell receptor signaling pathway"/>
    <property type="evidence" value="ECO:0007669"/>
    <property type="project" value="TreeGrafter"/>
</dbReference>
<evidence type="ECO:0000313" key="6">
    <source>
        <dbReference type="Proteomes" id="UP001187315"/>
    </source>
</evidence>
<name>A0AA88NUX2_TACVA</name>
<feature type="compositionally biased region" description="Basic and acidic residues" evidence="3">
    <location>
        <begin position="734"/>
        <end position="825"/>
    </location>
</feature>
<dbReference type="GO" id="GO:0007229">
    <property type="term" value="P:integrin-mediated signaling pathway"/>
    <property type="evidence" value="ECO:0007669"/>
    <property type="project" value="InterPro"/>
</dbReference>
<protein>
    <recommendedName>
        <fullName evidence="4">SH3 domain-containing protein</fullName>
    </recommendedName>
</protein>
<dbReference type="InterPro" id="IPR001452">
    <property type="entry name" value="SH3_domain"/>
</dbReference>